<comment type="subcellular location">
    <subcellularLocation>
        <location evidence="1">Cytoplasm</location>
    </subcellularLocation>
</comment>
<evidence type="ECO:0000256" key="2">
    <source>
        <dbReference type="ARBA" id="ARBA00022490"/>
    </source>
</evidence>
<keyword evidence="3" id="KW-0479">Metal-binding</keyword>
<dbReference type="EMBL" id="ASPP01028422">
    <property type="protein sequence ID" value="ETO05190.1"/>
    <property type="molecule type" value="Genomic_DNA"/>
</dbReference>
<dbReference type="Proteomes" id="UP000023152">
    <property type="component" value="Unassembled WGS sequence"/>
</dbReference>
<name>X6LWS7_RETFI</name>
<keyword evidence="5" id="KW-0862">Zinc</keyword>
<dbReference type="GO" id="GO:0016887">
    <property type="term" value="F:ATP hydrolysis activity"/>
    <property type="evidence" value="ECO:0007669"/>
    <property type="project" value="InterPro"/>
</dbReference>
<evidence type="ECO:0000256" key="1">
    <source>
        <dbReference type="ARBA" id="ARBA00004496"/>
    </source>
</evidence>
<reference evidence="8 9" key="1">
    <citation type="journal article" date="2013" name="Curr. Biol.">
        <title>The Genome of the Foraminiferan Reticulomyxa filosa.</title>
        <authorList>
            <person name="Glockner G."/>
            <person name="Hulsmann N."/>
            <person name="Schleicher M."/>
            <person name="Noegel A.A."/>
            <person name="Eichinger L."/>
            <person name="Gallinger C."/>
            <person name="Pawlowski J."/>
            <person name="Sierra R."/>
            <person name="Euteneuer U."/>
            <person name="Pillet L."/>
            <person name="Moustafa A."/>
            <person name="Platzer M."/>
            <person name="Groth M."/>
            <person name="Szafranski K."/>
            <person name="Schliwa M."/>
        </authorList>
    </citation>
    <scope>NUCLEOTIDE SEQUENCE [LARGE SCALE GENOMIC DNA]</scope>
</reference>
<gene>
    <name evidence="8" type="ORF">RFI_32211</name>
</gene>
<dbReference type="GO" id="GO:0004842">
    <property type="term" value="F:ubiquitin-protein transferase activity"/>
    <property type="evidence" value="ECO:0007669"/>
    <property type="project" value="InterPro"/>
</dbReference>
<evidence type="ECO:0000256" key="5">
    <source>
        <dbReference type="ARBA" id="ARBA00022833"/>
    </source>
</evidence>
<dbReference type="PANTHER" id="PTHR22605">
    <property type="entry name" value="RZ-TYPE DOMAIN-CONTAINING PROTEIN"/>
    <property type="match status" value="1"/>
</dbReference>
<proteinExistence type="predicted"/>
<keyword evidence="6" id="KW-0391">Immunity</keyword>
<evidence type="ECO:0000313" key="8">
    <source>
        <dbReference type="EMBL" id="ETO05190.1"/>
    </source>
</evidence>
<evidence type="ECO:0000313" key="9">
    <source>
        <dbReference type="Proteomes" id="UP000023152"/>
    </source>
</evidence>
<protein>
    <recommendedName>
        <fullName evidence="7">RZ-type domain-containing protein</fullName>
    </recommendedName>
</protein>
<dbReference type="Pfam" id="PF20173">
    <property type="entry name" value="ZnF_RZ-type"/>
    <property type="match status" value="1"/>
</dbReference>
<feature type="domain" description="RZ-type" evidence="7">
    <location>
        <begin position="1202"/>
        <end position="1286"/>
    </location>
</feature>
<dbReference type="GO" id="GO:0008270">
    <property type="term" value="F:zinc ion binding"/>
    <property type="evidence" value="ECO:0007669"/>
    <property type="project" value="UniProtKB-KW"/>
</dbReference>
<dbReference type="GO" id="GO:0005737">
    <property type="term" value="C:cytoplasm"/>
    <property type="evidence" value="ECO:0007669"/>
    <property type="project" value="UniProtKB-SubCell"/>
</dbReference>
<dbReference type="InterPro" id="IPR031248">
    <property type="entry name" value="RNF213"/>
</dbReference>
<dbReference type="GO" id="GO:0002376">
    <property type="term" value="P:immune system process"/>
    <property type="evidence" value="ECO:0007669"/>
    <property type="project" value="UniProtKB-KW"/>
</dbReference>
<evidence type="ECO:0000256" key="6">
    <source>
        <dbReference type="ARBA" id="ARBA00022859"/>
    </source>
</evidence>
<keyword evidence="2" id="KW-0963">Cytoplasm</keyword>
<dbReference type="InterPro" id="IPR046439">
    <property type="entry name" value="ZF_RZ_dom"/>
</dbReference>
<evidence type="ECO:0000259" key="7">
    <source>
        <dbReference type="PROSITE" id="PS51981"/>
    </source>
</evidence>
<organism evidence="8 9">
    <name type="scientific">Reticulomyxa filosa</name>
    <dbReference type="NCBI Taxonomy" id="46433"/>
    <lineage>
        <taxon>Eukaryota</taxon>
        <taxon>Sar</taxon>
        <taxon>Rhizaria</taxon>
        <taxon>Retaria</taxon>
        <taxon>Foraminifera</taxon>
        <taxon>Monothalamids</taxon>
        <taxon>Reticulomyxidae</taxon>
        <taxon>Reticulomyxa</taxon>
    </lineage>
</organism>
<dbReference type="PROSITE" id="PS51981">
    <property type="entry name" value="ZF_RZ"/>
    <property type="match status" value="1"/>
</dbReference>
<evidence type="ECO:0000256" key="3">
    <source>
        <dbReference type="ARBA" id="ARBA00022723"/>
    </source>
</evidence>
<evidence type="ECO:0000256" key="4">
    <source>
        <dbReference type="ARBA" id="ARBA00022771"/>
    </source>
</evidence>
<keyword evidence="9" id="KW-1185">Reference proteome</keyword>
<accession>X6LWS7</accession>
<sequence length="1968" mass="228832">MDTGKRVILYKLDSIYESLYDMLNQRYQKKPSGKNRNVYCRVALGSESKDCYVKDEFKCIVIVHKDTAYAPEMPVAFLNRFEKQLISYRTSLPSETESWISKIEERLTQAFKFSKRLGKLFCGFNNDTIPSALSSILVQRKEEELNNIELDETTINAVMNLFKPLCCPEIIIEIAIDQKEKFDYKKVGQEEFPSFRKIIDLQLMKSNKQMAIILTGDFECNLPEEWNNATKKVESFKKSSDFEQVIHHFFSPNNTSQDLLILQYVHDSKNFGHFMHIKHTLEHAHHRYYCYKQEEEEKKETEQRLVVLLVHIKPPIFKNPFPLIFSRKWNFTYVDNLSSIGLTQLKTLLSQTMPDVLESDTCNNRLNDAIRRAFARLQFPVHKNEGGDIQKLSILFNESNETKKCREEIVLKLKQIFQEKGVVSEPIVCILNKDEIKNPGNVDTLSLGCSFFKRYENIIGRLLVMACTNILLVFYENCYFQVFFDAVKKNDDHLAQLFVEVIKDESILSIPRLREVMQRLMGVEPDLHAVSVQYKAMFPWSHIFHNWCHSKLVNIVAHNATTEKFNTINNEKENKNENKEENGYEYDQEKETKIQLESHCKIIRTFKLLRASMSGSRKAFNLLNRCNAEHCRLYFKDIIAAKYNLNEHDKAEVITDVMFSMISMYDCNVSIAVIESILYFLPDFFAKYVNLLKLCEDNSIVLELHTLLDNKSESSRLSDSICLLLKYFISFSSGSIFALNLKAVENAIPIVLQFATDCYGNSKEYKKILSMCRRAQIQILGVKHFGKQVIDQTDLNNVLSRAMSFSQPSSDNDKTTIPKILACVLKEGNLAMNKRPHYIRDMLAIVRHIEKLDTPDKQEIYRSVLLEFFDNSQDLVSDAKNESNQIRLQILEELVQNQWENKTFELASHEAVLLNRVLERIYIDVPNLKYNGPNQTIDDVSNLKAKLFQCINSILSITKTLIISQMKDNQELNVVMWQASQLLTHFNQTNERYQHSLHIWFLKEFYVAKGINWTKTFFTNEAICAKYPVFSHPQMSDVFSVLKYQSPDILPADLFINIYGDKYVKFRNELLQGIKSGDIDPQYNGNKSDFILLLAAALSLPNLCDTFSPNFESKRLYKVRDYLMRCNVLKSDVEQNFVKVLLSEKLPSTASSLRLTWNTASDSFIPRLCFHFLGVLQIMNKNPFRALIINPKIYVNGHLPTMPENLLISMIRVMKSSGQDGDSFTVRYCPNMHPFIISKCGHPTEKVICAMDGCGQEIGNTTHRKASTGLKQLEIPKGYVLDGSDEELSIGDSFWRYEEMIEVRKINEVACTLMRLLIHLSLLIRNAAVVGGCKQLQELLHKKDATEVTKFLQKQAIGYFRLLGKITSLNDELLSVALHQILDGLPQTFNEWYPNGLNGTDLTTTYEFEKKFNREYNGFFGQIQRFNEVNSRNKITVNEDKALKMISEIEEIRQVDELYQKYIPHLFLTIHNVTFDDLAQRFKTEPSLQSKYPLLYYLMSAKDEIWCVRYLPVIGQWMKHVYFHYSKRITQQGCQKKTISQALEEWKQNGYGSEVESYQKLWSGFKTCWNTLANQKVNNGCKSFVIPKLHDDNTTSLEFSTARNNENGLIIVKIIELLQDTHNAFLERVLLGPEKYADNEEKYGRDNEEKYDIKNGDNKQVQEIMGENKSLFHIHENDVICLDKDQVTEIIRQWSLPSLEYGAINQTRNNVLDLSAIENEIFYRFIKNRQILEISIPSLQFSNQLNIKNCVEIIEENNKELKKEPKDQPLLKNVVSSLKSQSEMQRALEILNEVIVFVSQNIKIINLDNRFVELLEQMSFDEKNCKLFMVNSEEQKDFILCRHMCNLWRLLNNAVQLEFVNQSTIDNYVLDIYKVPLTESLKQELEVMVKKTPLGTIKEILDAWREVVQREGENMRDLDKKEPFRSWLDNIVFFDNELELFPKESLTWEYCAAGYAFLHELFKRTSGN</sequence>
<dbReference type="OMA" id="WIRICKI"/>
<dbReference type="PANTHER" id="PTHR22605:SF1">
    <property type="entry name" value="RZ-TYPE DOMAIN-CONTAINING PROTEIN"/>
    <property type="match status" value="1"/>
</dbReference>
<comment type="caution">
    <text evidence="8">The sequence shown here is derived from an EMBL/GenBank/DDBJ whole genome shotgun (WGS) entry which is preliminary data.</text>
</comment>
<keyword evidence="4" id="KW-0863">Zinc-finger</keyword>